<organism evidence="5 6">
    <name type="scientific">Lentzea roselyniae</name>
    <dbReference type="NCBI Taxonomy" id="531940"/>
    <lineage>
        <taxon>Bacteria</taxon>
        <taxon>Bacillati</taxon>
        <taxon>Actinomycetota</taxon>
        <taxon>Actinomycetes</taxon>
        <taxon>Pseudonocardiales</taxon>
        <taxon>Pseudonocardiaceae</taxon>
        <taxon>Lentzea</taxon>
    </lineage>
</organism>
<keyword evidence="3" id="KW-0106">Calcium</keyword>
<dbReference type="EMBL" id="BAABBE010000055">
    <property type="protein sequence ID" value="GAA3686351.1"/>
    <property type="molecule type" value="Genomic_DNA"/>
</dbReference>
<evidence type="ECO:0000256" key="1">
    <source>
        <dbReference type="ARBA" id="ARBA00022729"/>
    </source>
</evidence>
<dbReference type="Pfam" id="PF17963">
    <property type="entry name" value="Big_9"/>
    <property type="match status" value="2"/>
</dbReference>
<evidence type="ECO:0000313" key="6">
    <source>
        <dbReference type="Proteomes" id="UP001500711"/>
    </source>
</evidence>
<accession>A0ABP7CBG6</accession>
<reference evidence="6" key="1">
    <citation type="journal article" date="2019" name="Int. J. Syst. Evol. Microbiol.">
        <title>The Global Catalogue of Microorganisms (GCM) 10K type strain sequencing project: providing services to taxonomists for standard genome sequencing and annotation.</title>
        <authorList>
            <consortium name="The Broad Institute Genomics Platform"/>
            <consortium name="The Broad Institute Genome Sequencing Center for Infectious Disease"/>
            <person name="Wu L."/>
            <person name="Ma J."/>
        </authorList>
    </citation>
    <scope>NUCLEOTIDE SEQUENCE [LARGE SCALE GENOMIC DNA]</scope>
    <source>
        <strain evidence="6">JCM 17494</strain>
    </source>
</reference>
<protein>
    <recommendedName>
        <fullName evidence="4">Calx-beta domain-containing protein</fullName>
    </recommendedName>
</protein>
<evidence type="ECO:0000313" key="5">
    <source>
        <dbReference type="EMBL" id="GAA3686351.1"/>
    </source>
</evidence>
<dbReference type="NCBIfam" id="NF012211">
    <property type="entry name" value="tand_rpt_95"/>
    <property type="match status" value="2"/>
</dbReference>
<proteinExistence type="predicted"/>
<gene>
    <name evidence="5" type="ORF">GCM10022267_86550</name>
</gene>
<dbReference type="Proteomes" id="UP001500711">
    <property type="component" value="Unassembled WGS sequence"/>
</dbReference>
<name>A0ABP7CBG6_9PSEU</name>
<dbReference type="Pfam" id="PF03160">
    <property type="entry name" value="Calx-beta"/>
    <property type="match status" value="1"/>
</dbReference>
<keyword evidence="1" id="KW-0732">Signal</keyword>
<evidence type="ECO:0000259" key="4">
    <source>
        <dbReference type="SMART" id="SM00237"/>
    </source>
</evidence>
<keyword evidence="6" id="KW-1185">Reference proteome</keyword>
<feature type="domain" description="Calx-beta" evidence="4">
    <location>
        <begin position="596"/>
        <end position="696"/>
    </location>
</feature>
<dbReference type="RefSeq" id="WP_346136953.1">
    <property type="nucleotide sequence ID" value="NZ_BAABBE010000055.1"/>
</dbReference>
<dbReference type="Gene3D" id="2.60.40.2810">
    <property type="match status" value="2"/>
</dbReference>
<dbReference type="CDD" id="cd11304">
    <property type="entry name" value="Cadherin_repeat"/>
    <property type="match status" value="1"/>
</dbReference>
<dbReference type="InterPro" id="IPR003644">
    <property type="entry name" value="Calx_beta"/>
</dbReference>
<keyword evidence="2" id="KW-0677">Repeat</keyword>
<comment type="caution">
    <text evidence="5">The sequence shown here is derived from an EMBL/GenBank/DDBJ whole genome shotgun (WGS) entry which is preliminary data.</text>
</comment>
<dbReference type="SUPFAM" id="SSF141072">
    <property type="entry name" value="CalX-like"/>
    <property type="match status" value="1"/>
</dbReference>
<evidence type="ECO:0000256" key="2">
    <source>
        <dbReference type="ARBA" id="ARBA00022737"/>
    </source>
</evidence>
<dbReference type="InterPro" id="IPR038081">
    <property type="entry name" value="CalX-like_sf"/>
</dbReference>
<evidence type="ECO:0000256" key="3">
    <source>
        <dbReference type="ARBA" id="ARBA00022837"/>
    </source>
</evidence>
<sequence length="717" mass="73176">MTQVGKGLRIAVVGAVTLGVVTVPLTAQAQVAPVVLNAGAQNSGNAQWAETQQLPGGTSASPFIATLLVQHAPGVSIVAVSADTDYDNTDSSGSATPRSVTAQTYGSAAGGLRTSRVTVPITVGEPELVCGIFIPEEQWVDVPIRMRAVDSAGNRSGAMTTTIRFVDDTNCVASEDHPRLTSAAQATTDLTPGQLNAYTFACDDVDTTGGSDDCDRANIRWRRLNNGDVSAATQHVGLDDNTPYTVSMAFPSRGHYVVEAQFGNENGNYPITHAPTGGWWRLGNAVVNDGPGSLTGSIGFAGAQPSSPPSVNEGTTVQAVATAADSGGTAQVVEWDVLADGTFERLEHTVPVVSGGNLLHPNLSAAQLTQDLGTPVPGLHTVRARFTDNGALDAADASRRQLTTSGQIRVNAIPAAADLSRSTVEDHPVSITLLGSDPDGQPEPLSYEIVSPPAEGTLGPISGDSVTFTPAPDFSGTTSFTYRAADGGPATVAAHAMSNTATVTVTVIPNDPPVAVDDAFVVPAGTASAVAAPGVLANDTDADGDPLTAQLAAPAAHGAVDLAADGSFTYTPGPGFTGMDTFTYVASDGPDTSSEATVTLSVVPALVLSDAPAVGERPRGNGKVEAEFTVSLTAPSTGPVGVRAITADITAVAGSDYRPLSVDLVFQPGETRKAVRVRIESDRVPEPEETFALVLSAPTGAMIHDGTGTVLVRADGT</sequence>
<dbReference type="SMART" id="SM00237">
    <property type="entry name" value="Calx_beta"/>
    <property type="match status" value="1"/>
</dbReference>
<dbReference type="Gene3D" id="2.60.40.2030">
    <property type="match status" value="1"/>
</dbReference>